<proteinExistence type="predicted"/>
<dbReference type="GeneID" id="5008689"/>
<organism evidence="1 2">
    <name type="scientific">Paramecium tetraurelia</name>
    <dbReference type="NCBI Taxonomy" id="5888"/>
    <lineage>
        <taxon>Eukaryota</taxon>
        <taxon>Sar</taxon>
        <taxon>Alveolata</taxon>
        <taxon>Ciliophora</taxon>
        <taxon>Intramacronucleata</taxon>
        <taxon>Oligohymenophorea</taxon>
        <taxon>Peniculida</taxon>
        <taxon>Parameciidae</taxon>
        <taxon>Paramecium</taxon>
    </lineage>
</organism>
<sequence length="45" mass="5500">MNQIYFYNLRTSIRKLGWEDLVAKNQTEKLNEFVAQVVFMKYQIE</sequence>
<dbReference type="AlphaFoldDB" id="A0EIP2"/>
<reference evidence="1 2" key="1">
    <citation type="journal article" date="2006" name="Nature">
        <title>Global trends of whole-genome duplications revealed by the ciliate Paramecium tetraurelia.</title>
        <authorList>
            <consortium name="Genoscope"/>
            <person name="Aury J.-M."/>
            <person name="Jaillon O."/>
            <person name="Duret L."/>
            <person name="Noel B."/>
            <person name="Jubin C."/>
            <person name="Porcel B.M."/>
            <person name="Segurens B."/>
            <person name="Daubin V."/>
            <person name="Anthouard V."/>
            <person name="Aiach N."/>
            <person name="Arnaiz O."/>
            <person name="Billaut A."/>
            <person name="Beisson J."/>
            <person name="Blanc I."/>
            <person name="Bouhouche K."/>
            <person name="Camara F."/>
            <person name="Duharcourt S."/>
            <person name="Guigo R."/>
            <person name="Gogendeau D."/>
            <person name="Katinka M."/>
            <person name="Keller A.-M."/>
            <person name="Kissmehl R."/>
            <person name="Klotz C."/>
            <person name="Koll F."/>
            <person name="Le Moue A."/>
            <person name="Lepere C."/>
            <person name="Malinsky S."/>
            <person name="Nowacki M."/>
            <person name="Nowak J.K."/>
            <person name="Plattner H."/>
            <person name="Poulain J."/>
            <person name="Ruiz F."/>
            <person name="Serrano V."/>
            <person name="Zagulski M."/>
            <person name="Dessen P."/>
            <person name="Betermier M."/>
            <person name="Weissenbach J."/>
            <person name="Scarpelli C."/>
            <person name="Schachter V."/>
            <person name="Sperling L."/>
            <person name="Meyer E."/>
            <person name="Cohen J."/>
            <person name="Wincker P."/>
        </authorList>
    </citation>
    <scope>NUCLEOTIDE SEQUENCE [LARGE SCALE GENOMIC DNA]</scope>
    <source>
        <strain evidence="1 2">Stock d4-2</strain>
    </source>
</reference>
<dbReference type="HOGENOM" id="CLU_3208785_0_0_1"/>
<dbReference type="EMBL" id="CT868681">
    <property type="protein sequence ID" value="CAK95183.1"/>
    <property type="molecule type" value="Genomic_DNA"/>
</dbReference>
<evidence type="ECO:0000313" key="1">
    <source>
        <dbReference type="EMBL" id="CAK95183.1"/>
    </source>
</evidence>
<name>A0EIP2_PARTE</name>
<keyword evidence="2" id="KW-1185">Reference proteome</keyword>
<evidence type="ECO:0000313" key="2">
    <source>
        <dbReference type="Proteomes" id="UP000000600"/>
    </source>
</evidence>
<dbReference type="InParanoid" id="A0EIP2"/>
<protein>
    <submittedName>
        <fullName evidence="1">Uncharacterized protein</fullName>
    </submittedName>
</protein>
<dbReference type="RefSeq" id="XP_001462556.1">
    <property type="nucleotide sequence ID" value="XM_001462519.1"/>
</dbReference>
<gene>
    <name evidence="1" type="ORF">GSPATT00027512001</name>
</gene>
<dbReference type="KEGG" id="ptm:GSPATT00027512001"/>
<dbReference type="Proteomes" id="UP000000600">
    <property type="component" value="Unassembled WGS sequence"/>
</dbReference>
<accession>A0EIP2</accession>